<gene>
    <name evidence="1" type="ORF">IZO911_LOCUS30077</name>
</gene>
<organism evidence="1 2">
    <name type="scientific">Adineta steineri</name>
    <dbReference type="NCBI Taxonomy" id="433720"/>
    <lineage>
        <taxon>Eukaryota</taxon>
        <taxon>Metazoa</taxon>
        <taxon>Spiralia</taxon>
        <taxon>Gnathifera</taxon>
        <taxon>Rotifera</taxon>
        <taxon>Eurotatoria</taxon>
        <taxon>Bdelloidea</taxon>
        <taxon>Adinetida</taxon>
        <taxon>Adinetidae</taxon>
        <taxon>Adineta</taxon>
    </lineage>
</organism>
<evidence type="ECO:0000313" key="2">
    <source>
        <dbReference type="Proteomes" id="UP000663860"/>
    </source>
</evidence>
<dbReference type="Proteomes" id="UP000663860">
    <property type="component" value="Unassembled WGS sequence"/>
</dbReference>
<reference evidence="1" key="1">
    <citation type="submission" date="2021-02" db="EMBL/GenBank/DDBJ databases">
        <authorList>
            <person name="Nowell W R."/>
        </authorList>
    </citation>
    <scope>NUCLEOTIDE SEQUENCE</scope>
</reference>
<name>A0A814YD88_9BILA</name>
<sequence>MKDNYNRSIIEDFSNELFYEIFNYLDGYQIYHIFSNINYCFEQLINSSSLRLKMKSCSNISNEILRFNKEQIYSLSLNESFSINLIGSLFIYLKSLRITSINSNELLLFISNLQSLPCLKSLTIKLLHCNIDDSQIYYEIFSLKMLKYFKLSIDNYSGSVQFASFNPNKQMSHLEYLIIDYQCLFPSITNILSYMPSIHYVSLMKLFYYDSSLETNYPSIWPNLTHLSICLTTWNTMFECIEVLISKIGSKLKVFFLLNLIMNVSSISMLLDGKILF</sequence>
<protein>
    <recommendedName>
        <fullName evidence="3">F-box domain-containing protein</fullName>
    </recommendedName>
</protein>
<dbReference type="EMBL" id="CAJNOE010000462">
    <property type="protein sequence ID" value="CAF1227781.1"/>
    <property type="molecule type" value="Genomic_DNA"/>
</dbReference>
<proteinExistence type="predicted"/>
<comment type="caution">
    <text evidence="1">The sequence shown here is derived from an EMBL/GenBank/DDBJ whole genome shotgun (WGS) entry which is preliminary data.</text>
</comment>
<evidence type="ECO:0000313" key="1">
    <source>
        <dbReference type="EMBL" id="CAF1227781.1"/>
    </source>
</evidence>
<accession>A0A814YD88</accession>
<evidence type="ECO:0008006" key="3">
    <source>
        <dbReference type="Google" id="ProtNLM"/>
    </source>
</evidence>
<dbReference type="AlphaFoldDB" id="A0A814YD88"/>